<dbReference type="Gene3D" id="3.40.390.10">
    <property type="entry name" value="Collagenase (Catalytic Domain)"/>
    <property type="match status" value="1"/>
</dbReference>
<organism evidence="2 3">
    <name type="scientific">Streptacidiphilus fuscans</name>
    <dbReference type="NCBI Taxonomy" id="2789292"/>
    <lineage>
        <taxon>Bacteria</taxon>
        <taxon>Bacillati</taxon>
        <taxon>Actinomycetota</taxon>
        <taxon>Actinomycetes</taxon>
        <taxon>Kitasatosporales</taxon>
        <taxon>Streptomycetaceae</taxon>
        <taxon>Streptacidiphilus</taxon>
    </lineage>
</organism>
<evidence type="ECO:0000313" key="2">
    <source>
        <dbReference type="EMBL" id="MBF9068261.1"/>
    </source>
</evidence>
<dbReference type="RefSeq" id="WP_196193405.1">
    <property type="nucleotide sequence ID" value="NZ_JADPRT010000003.1"/>
</dbReference>
<proteinExistence type="predicted"/>
<comment type="caution">
    <text evidence="2">The sequence shown here is derived from an EMBL/GenBank/DDBJ whole genome shotgun (WGS) entry which is preliminary data.</text>
</comment>
<dbReference type="EMBL" id="JADPRT010000003">
    <property type="protein sequence ID" value="MBF9068261.1"/>
    <property type="molecule type" value="Genomic_DNA"/>
</dbReference>
<name>A0A931B0W1_9ACTN</name>
<dbReference type="Pfam" id="PF09471">
    <property type="entry name" value="Peptidase_M64"/>
    <property type="match status" value="1"/>
</dbReference>
<sequence>MRRHLSVFLLLLALLLAGAAPPPALASEPRVVDDALLVDNGPAANRITLVLIGDGYTADELPRFRAQAADTWRALSSVEPFRSYAGLFDVRRIDLVSPRSGIGGGSPLGMHFGCQGMPRLLCADDDAVARYTGAPDGPEYVVALADSDRYGGGGGTGVTTLAAGASGAGLIIQHEMGHTVGGLGDEYDAAPGGDSDFPNVSSVDADTLAATHAKWWRWLGAEDPTGGVVGAYRSANGLYRPTQDSIMRTLGTTYNLPSREAIIESLYRRVSPVDTVSPAADGSAVDVGTTLRVAPVLPADGNRLTVSWTVDGGPAPGSLLGEGGLAFDTRGLELPSGARATVRVTVTDRTPWVRDEGFRQQRMSRTFSWVVAA</sequence>
<evidence type="ECO:0000256" key="1">
    <source>
        <dbReference type="SAM" id="SignalP"/>
    </source>
</evidence>
<reference evidence="2" key="1">
    <citation type="submission" date="2020-11" db="EMBL/GenBank/DDBJ databases">
        <title>Isolation and identification of active actinomycetes.</title>
        <authorList>
            <person name="Yu B."/>
        </authorList>
    </citation>
    <scope>NUCLEOTIDE SEQUENCE</scope>
    <source>
        <strain evidence="2">NEAU-YB345</strain>
    </source>
</reference>
<feature type="signal peptide" evidence="1">
    <location>
        <begin position="1"/>
        <end position="26"/>
    </location>
</feature>
<dbReference type="AlphaFoldDB" id="A0A931B0W1"/>
<evidence type="ECO:0008006" key="4">
    <source>
        <dbReference type="Google" id="ProtNLM"/>
    </source>
</evidence>
<evidence type="ECO:0000313" key="3">
    <source>
        <dbReference type="Proteomes" id="UP000657385"/>
    </source>
</evidence>
<dbReference type="GO" id="GO:0008237">
    <property type="term" value="F:metallopeptidase activity"/>
    <property type="evidence" value="ECO:0007669"/>
    <property type="project" value="InterPro"/>
</dbReference>
<accession>A0A931B0W1</accession>
<dbReference type="InterPro" id="IPR024079">
    <property type="entry name" value="MetalloPept_cat_dom_sf"/>
</dbReference>
<keyword evidence="1" id="KW-0732">Signal</keyword>
<keyword evidence="3" id="KW-1185">Reference proteome</keyword>
<feature type="chain" id="PRO_5037311297" description="IgA peptidase M64" evidence="1">
    <location>
        <begin position="27"/>
        <end position="373"/>
    </location>
</feature>
<dbReference type="InterPro" id="IPR019026">
    <property type="entry name" value="Peptidase_M64_IgA"/>
</dbReference>
<protein>
    <recommendedName>
        <fullName evidence="4">IgA peptidase M64</fullName>
    </recommendedName>
</protein>
<dbReference type="Proteomes" id="UP000657385">
    <property type="component" value="Unassembled WGS sequence"/>
</dbReference>
<gene>
    <name evidence="2" type="ORF">I2501_09450</name>
</gene>